<keyword evidence="2" id="KW-1185">Reference proteome</keyword>
<dbReference type="Pfam" id="PF08268">
    <property type="entry name" value="FBA_3"/>
    <property type="match status" value="1"/>
</dbReference>
<reference evidence="2" key="1">
    <citation type="journal article" date="2019" name="Database">
        <title>The radish genome database (RadishGD): an integrated information resource for radish genomics.</title>
        <authorList>
            <person name="Yu H.J."/>
            <person name="Baek S."/>
            <person name="Lee Y.J."/>
            <person name="Cho A."/>
            <person name="Mun J.H."/>
        </authorList>
    </citation>
    <scope>NUCLEOTIDE SEQUENCE [LARGE SCALE GENOMIC DNA]</scope>
    <source>
        <strain evidence="2">cv. WK10039</strain>
    </source>
</reference>
<dbReference type="Pfam" id="PF00646">
    <property type="entry name" value="F-box"/>
    <property type="match status" value="1"/>
</dbReference>
<feature type="domain" description="F-box" evidence="1">
    <location>
        <begin position="10"/>
        <end position="60"/>
    </location>
</feature>
<dbReference type="PROSITE" id="PS50181">
    <property type="entry name" value="FBOX"/>
    <property type="match status" value="1"/>
</dbReference>
<organism evidence="2 3">
    <name type="scientific">Raphanus sativus</name>
    <name type="common">Radish</name>
    <name type="synonym">Raphanus raphanistrum var. sativus</name>
    <dbReference type="NCBI Taxonomy" id="3726"/>
    <lineage>
        <taxon>Eukaryota</taxon>
        <taxon>Viridiplantae</taxon>
        <taxon>Streptophyta</taxon>
        <taxon>Embryophyta</taxon>
        <taxon>Tracheophyta</taxon>
        <taxon>Spermatophyta</taxon>
        <taxon>Magnoliopsida</taxon>
        <taxon>eudicotyledons</taxon>
        <taxon>Gunneridae</taxon>
        <taxon>Pentapetalae</taxon>
        <taxon>rosids</taxon>
        <taxon>malvids</taxon>
        <taxon>Brassicales</taxon>
        <taxon>Brassicaceae</taxon>
        <taxon>Brassiceae</taxon>
        <taxon>Raphanus</taxon>
    </lineage>
</organism>
<evidence type="ECO:0000313" key="2">
    <source>
        <dbReference type="Proteomes" id="UP000504610"/>
    </source>
</evidence>
<dbReference type="AlphaFoldDB" id="A0A6J0NU37"/>
<dbReference type="PANTHER" id="PTHR31111:SF125">
    <property type="entry name" value="F-BOX PROTEIN CPR30-LIKE"/>
    <property type="match status" value="1"/>
</dbReference>
<dbReference type="SUPFAM" id="SSF81383">
    <property type="entry name" value="F-box domain"/>
    <property type="match status" value="1"/>
</dbReference>
<dbReference type="RefSeq" id="XP_018487960.1">
    <property type="nucleotide sequence ID" value="XM_018632458.2"/>
</dbReference>
<accession>A0A6J0NU37</accession>
<dbReference type="InterPro" id="IPR013187">
    <property type="entry name" value="F-box-assoc_dom_typ3"/>
</dbReference>
<proteinExistence type="predicted"/>
<dbReference type="Proteomes" id="UP000504610">
    <property type="component" value="Chromosome 5"/>
</dbReference>
<gene>
    <name evidence="3" type="primary">LOC108858546</name>
</gene>
<dbReference type="Gene3D" id="1.20.1280.50">
    <property type="match status" value="1"/>
</dbReference>
<dbReference type="NCBIfam" id="TIGR01640">
    <property type="entry name" value="F_box_assoc_1"/>
    <property type="match status" value="1"/>
</dbReference>
<dbReference type="OrthoDB" id="1022274at2759"/>
<evidence type="ECO:0000313" key="3">
    <source>
        <dbReference type="RefSeq" id="XP_018487960.1"/>
    </source>
</evidence>
<name>A0A6J0NU37_RAPSA</name>
<dbReference type="GeneID" id="108858546"/>
<dbReference type="SMART" id="SM00256">
    <property type="entry name" value="FBOX"/>
    <property type="match status" value="1"/>
</dbReference>
<sequence>MKTRRQKLLADNSLPIPTDLIYEIFSRLSPKYIARCRCVSKVWSSILDHQDFTDQFLKKSSTRPRLLFAYETESKVFFFSSPQPQNPDEDTPPTTASYHMSLDLNHVYRIHKPISGLVCIGDFSSLNGRERPAMICVICNPSTGQSFTLPRIKTRKEHEMRSFFGYDPVEKQFKVLSMTLSDGNAISEEHHVLTLETGKLSWRLIECSEPHYPEYKSVCIDGVLYYRAAPNNTPSSMDEFMITCFDFRSEKFSFIKATAPGEVHRVPSLNLISYNGKLGSLKPNGSYSFSRENTSFEMWVLDDLEKKEWSKHSYKLPPQWQSVVPNNLKCVGVTGSNEIVFSEYIPSNPFYVFYYSLEKGTIRRVEIQGMEEFLTKHRVYTFLNHVEDVKLMKDVL</sequence>
<dbReference type="InterPro" id="IPR036047">
    <property type="entry name" value="F-box-like_dom_sf"/>
</dbReference>
<protein>
    <submittedName>
        <fullName evidence="3">F-box protein DOR-like</fullName>
    </submittedName>
</protein>
<reference evidence="3" key="2">
    <citation type="submission" date="2025-08" db="UniProtKB">
        <authorList>
            <consortium name="RefSeq"/>
        </authorList>
    </citation>
    <scope>IDENTIFICATION</scope>
    <source>
        <tissue evidence="3">Leaf</tissue>
    </source>
</reference>
<dbReference type="PANTHER" id="PTHR31111">
    <property type="entry name" value="BNAA05G37150D PROTEIN-RELATED"/>
    <property type="match status" value="1"/>
</dbReference>
<dbReference type="KEGG" id="rsz:108858546"/>
<dbReference type="InterPro" id="IPR001810">
    <property type="entry name" value="F-box_dom"/>
</dbReference>
<evidence type="ECO:0000259" key="1">
    <source>
        <dbReference type="PROSITE" id="PS50181"/>
    </source>
</evidence>
<dbReference type="InterPro" id="IPR017451">
    <property type="entry name" value="F-box-assoc_interact_dom"/>
</dbReference>